<feature type="transmembrane region" description="Helical" evidence="2">
    <location>
        <begin position="12"/>
        <end position="34"/>
    </location>
</feature>
<comment type="caution">
    <text evidence="3">The sequence shown here is derived from an EMBL/GenBank/DDBJ whole genome shotgun (WGS) entry which is preliminary data.</text>
</comment>
<evidence type="ECO:0000313" key="3">
    <source>
        <dbReference type="EMBL" id="MBB5134800.1"/>
    </source>
</evidence>
<feature type="transmembrane region" description="Helical" evidence="2">
    <location>
        <begin position="54"/>
        <end position="74"/>
    </location>
</feature>
<dbReference type="RefSeq" id="WP_185051689.1">
    <property type="nucleotide sequence ID" value="NZ_BAABIX010000004.1"/>
</dbReference>
<gene>
    <name evidence="3" type="ORF">HNP84_004534</name>
</gene>
<feature type="region of interest" description="Disordered" evidence="1">
    <location>
        <begin position="151"/>
        <end position="613"/>
    </location>
</feature>
<feature type="compositionally biased region" description="Polar residues" evidence="1">
    <location>
        <begin position="528"/>
        <end position="538"/>
    </location>
</feature>
<reference evidence="3 4" key="1">
    <citation type="submission" date="2020-08" db="EMBL/GenBank/DDBJ databases">
        <title>Genomic Encyclopedia of Type Strains, Phase IV (KMG-IV): sequencing the most valuable type-strain genomes for metagenomic binning, comparative biology and taxonomic classification.</title>
        <authorList>
            <person name="Goeker M."/>
        </authorList>
    </citation>
    <scope>NUCLEOTIDE SEQUENCE [LARGE SCALE GENOMIC DNA]</scope>
    <source>
        <strain evidence="3 4">DSM 45615</strain>
    </source>
</reference>
<dbReference type="EMBL" id="JACHGN010000009">
    <property type="protein sequence ID" value="MBB5134800.1"/>
    <property type="molecule type" value="Genomic_DNA"/>
</dbReference>
<feature type="compositionally biased region" description="Low complexity" evidence="1">
    <location>
        <begin position="170"/>
        <end position="185"/>
    </location>
</feature>
<evidence type="ECO:0000256" key="1">
    <source>
        <dbReference type="SAM" id="MobiDB-lite"/>
    </source>
</evidence>
<feature type="compositionally biased region" description="Low complexity" evidence="1">
    <location>
        <begin position="280"/>
        <end position="305"/>
    </location>
</feature>
<dbReference type="Proteomes" id="UP000578449">
    <property type="component" value="Unassembled WGS sequence"/>
</dbReference>
<feature type="transmembrane region" description="Helical" evidence="2">
    <location>
        <begin position="86"/>
        <end position="111"/>
    </location>
</feature>
<keyword evidence="2" id="KW-1133">Transmembrane helix</keyword>
<keyword evidence="4" id="KW-1185">Reference proteome</keyword>
<keyword evidence="2" id="KW-0812">Transmembrane</keyword>
<accession>A0A840PBK0</accession>
<feature type="compositionally biased region" description="Low complexity" evidence="1">
    <location>
        <begin position="209"/>
        <end position="272"/>
    </location>
</feature>
<feature type="compositionally biased region" description="Low complexity" evidence="1">
    <location>
        <begin position="552"/>
        <end position="567"/>
    </location>
</feature>
<organism evidence="3 4">
    <name type="scientific">Thermocatellispora tengchongensis</name>
    <dbReference type="NCBI Taxonomy" id="1073253"/>
    <lineage>
        <taxon>Bacteria</taxon>
        <taxon>Bacillati</taxon>
        <taxon>Actinomycetota</taxon>
        <taxon>Actinomycetes</taxon>
        <taxon>Streptosporangiales</taxon>
        <taxon>Streptosporangiaceae</taxon>
        <taxon>Thermocatellispora</taxon>
    </lineage>
</organism>
<evidence type="ECO:0000256" key="2">
    <source>
        <dbReference type="SAM" id="Phobius"/>
    </source>
</evidence>
<protein>
    <submittedName>
        <fullName evidence="3">Uncharacterized protein</fullName>
    </submittedName>
</protein>
<proteinExistence type="predicted"/>
<sequence length="613" mass="65336">MIRIEASRLREPAAWIMFAVAATSIVVGVERLLVSESSPFGGSASFGLRAVGSLSSLVSPVNTALLLGAVLLATKIGGEALARAKMIVMASFGALAVGAVFGLIGLLGGLVSGDLSFRSGLEFLLTGLASLAMVVIALLYLAPQALPDRPQRAAAPQNFGYPPQQPVPGPGQEQGQGYVPTHSAGPAGGPGAPYAAPQGQPQPQPPLYEQPQQPHQPQQSPYEQHQQPSFEQQPGQQQPPFASPQQPAQQAPAYQPQPQEPQQAQSQQAALPALPPPPAAQESAPQQQPQPQPAAQEQPSYAQEPSYDSSYGQDPLARPYTAAHTQQPAPDYGQAAPQYGQQSSSGEFGRPAPDYANAPLPGDYANNPLGSPQQPAYQSYGQQSPYQQPQQPYQQQPAEPAAAQYGGYGQQQGQQQGQQFGSGEYQDGGPAVTPYPQQQQQQQYSTPGYQTPPAYGQQQPSSYQGYATQPEQPRYEDPVPMDPRSQQLAHAYQQAQTYQQAHAGTEPQLQYPAESTPPAQHYDDPFGHSQTPPASSYTPQHSQPSNQPPMQQPGQPQGQQGQNQSWPPGEPLGDSTLRFQPKAYQGTDPLNVSRPGDEPIDPTAIYTPGDPRA</sequence>
<dbReference type="AlphaFoldDB" id="A0A840PBK0"/>
<feature type="compositionally biased region" description="Low complexity" evidence="1">
    <location>
        <begin position="434"/>
        <end position="467"/>
    </location>
</feature>
<feature type="compositionally biased region" description="Low complexity" evidence="1">
    <location>
        <begin position="486"/>
        <end position="503"/>
    </location>
</feature>
<name>A0A840PBK0_9ACTN</name>
<feature type="transmembrane region" description="Helical" evidence="2">
    <location>
        <begin position="123"/>
        <end position="142"/>
    </location>
</feature>
<feature type="compositionally biased region" description="Low complexity" evidence="1">
    <location>
        <begin position="371"/>
        <end position="425"/>
    </location>
</feature>
<keyword evidence="2" id="KW-0472">Membrane</keyword>
<evidence type="ECO:0000313" key="4">
    <source>
        <dbReference type="Proteomes" id="UP000578449"/>
    </source>
</evidence>